<dbReference type="Proteomes" id="UP001190700">
    <property type="component" value="Unassembled WGS sequence"/>
</dbReference>
<dbReference type="AlphaFoldDB" id="A0AAE0F006"/>
<feature type="region of interest" description="Disordered" evidence="1">
    <location>
        <begin position="47"/>
        <end position="82"/>
    </location>
</feature>
<feature type="region of interest" description="Disordered" evidence="1">
    <location>
        <begin position="170"/>
        <end position="261"/>
    </location>
</feature>
<gene>
    <name evidence="2" type="ORF">CYMTET_44082</name>
</gene>
<evidence type="ECO:0000256" key="1">
    <source>
        <dbReference type="SAM" id="MobiDB-lite"/>
    </source>
</evidence>
<keyword evidence="3" id="KW-1185">Reference proteome</keyword>
<evidence type="ECO:0000313" key="2">
    <source>
        <dbReference type="EMBL" id="KAK3246382.1"/>
    </source>
</evidence>
<proteinExistence type="predicted"/>
<reference evidence="2 3" key="1">
    <citation type="journal article" date="2015" name="Genome Biol. Evol.">
        <title>Comparative Genomics of a Bacterivorous Green Alga Reveals Evolutionary Causalities and Consequences of Phago-Mixotrophic Mode of Nutrition.</title>
        <authorList>
            <person name="Burns J.A."/>
            <person name="Paasch A."/>
            <person name="Narechania A."/>
            <person name="Kim E."/>
        </authorList>
    </citation>
    <scope>NUCLEOTIDE SEQUENCE [LARGE SCALE GENOMIC DNA]</scope>
    <source>
        <strain evidence="2 3">PLY_AMNH</strain>
    </source>
</reference>
<organism evidence="2 3">
    <name type="scientific">Cymbomonas tetramitiformis</name>
    <dbReference type="NCBI Taxonomy" id="36881"/>
    <lineage>
        <taxon>Eukaryota</taxon>
        <taxon>Viridiplantae</taxon>
        <taxon>Chlorophyta</taxon>
        <taxon>Pyramimonadophyceae</taxon>
        <taxon>Pyramimonadales</taxon>
        <taxon>Pyramimonadaceae</taxon>
        <taxon>Cymbomonas</taxon>
    </lineage>
</organism>
<feature type="compositionally biased region" description="Polar residues" evidence="1">
    <location>
        <begin position="185"/>
        <end position="194"/>
    </location>
</feature>
<accession>A0AAE0F006</accession>
<protein>
    <submittedName>
        <fullName evidence="2">Uncharacterized protein</fullName>
    </submittedName>
</protein>
<sequence length="261" mass="28002">MNRSLGYFAGGRALISGYGGGGRWVVGLPRPFEGSACVSWHEVDDSLGEGGTRVEKGDFTTNLTSSPSRKAEKDSQTTTPSALSEYGIHCEDQIEHPLTLVSEDLNEKFGADRVAERAHLHKILKFPRTPSKTTAKILSSTHAFYEYGTHGGEQNESCLLLGHTSPNPTNEIGLTGYAGPLSQRLLPQNNTENPRSGRGLLAPSRNPAEGNPAPRPLTSESATRPLTSEPGKTSQKEPHGGQSDSTNGIQQGMHPYPSKTQ</sequence>
<name>A0AAE0F006_9CHLO</name>
<feature type="compositionally biased region" description="Polar residues" evidence="1">
    <location>
        <begin position="218"/>
        <end position="233"/>
    </location>
</feature>
<evidence type="ECO:0000313" key="3">
    <source>
        <dbReference type="Proteomes" id="UP001190700"/>
    </source>
</evidence>
<dbReference type="EMBL" id="LGRX02029870">
    <property type="protein sequence ID" value="KAK3246382.1"/>
    <property type="molecule type" value="Genomic_DNA"/>
</dbReference>
<feature type="compositionally biased region" description="Polar residues" evidence="1">
    <location>
        <begin position="59"/>
        <end position="68"/>
    </location>
</feature>
<comment type="caution">
    <text evidence="2">The sequence shown here is derived from an EMBL/GenBank/DDBJ whole genome shotgun (WGS) entry which is preliminary data.</text>
</comment>